<proteinExistence type="predicted"/>
<accession>A0A6I6ECI2</accession>
<protein>
    <submittedName>
        <fullName evidence="2">DUF3570 domain-containing protein</fullName>
    </submittedName>
</protein>
<dbReference type="EMBL" id="CP039268">
    <property type="protein sequence ID" value="QGU31870.1"/>
    <property type="molecule type" value="Genomic_DNA"/>
</dbReference>
<name>A0A6I6ECI2_THETI</name>
<evidence type="ECO:0000313" key="3">
    <source>
        <dbReference type="Proteomes" id="UP000426424"/>
    </source>
</evidence>
<reference evidence="2 3" key="1">
    <citation type="submission" date="2019-12" db="EMBL/GenBank/DDBJ databases">
        <title>The complete genome of the thermophilic, anoxygenic phototrophic gammaproteobacterium Thermochromatium tepidum.</title>
        <authorList>
            <person name="Sattley W.M."/>
            <person name="Swingley W.D."/>
            <person name="Burchell B.M."/>
            <person name="Gurbani S.A."/>
            <person name="Kujawa C.M."/>
            <person name="Nuccio D.A."/>
            <person name="Schladweiler J."/>
            <person name="Shaffer K.N."/>
            <person name="Stokes L.M."/>
            <person name="Touchman J.W."/>
            <person name="Blankenship R.E."/>
            <person name="Madigan M.T."/>
        </authorList>
    </citation>
    <scope>NUCLEOTIDE SEQUENCE [LARGE SCALE GENOMIC DNA]</scope>
    <source>
        <strain evidence="2 3">ATCC 43061</strain>
    </source>
</reference>
<dbReference type="InterPro" id="IPR021953">
    <property type="entry name" value="DUF3570"/>
</dbReference>
<organism evidence="2 3">
    <name type="scientific">Thermochromatium tepidum ATCC 43061</name>
    <dbReference type="NCBI Taxonomy" id="316276"/>
    <lineage>
        <taxon>Bacteria</taxon>
        <taxon>Pseudomonadati</taxon>
        <taxon>Pseudomonadota</taxon>
        <taxon>Gammaproteobacteria</taxon>
        <taxon>Chromatiales</taxon>
        <taxon>Chromatiaceae</taxon>
        <taxon>Thermochromatium</taxon>
    </lineage>
</organism>
<sequence length="463" mass="51206">MVWEEAGVAVTDPQHSVTDAAEDCNTPPPVQRVAGTEPRVCGEVPRTHKTLRALSSAALALPGLASSVQATAAMERQWDLGYFNYVEGGARMRVEGLKQGLVLPLGEALELRVNGVRDTISGASPIYNVPVIRCRDGRVFTAPVISVSGASGNPQSGGPPPERPPLNTGECRLSSAQQVLLEDTFQDVRTAGDFKLDYTRGDTILGLGAGVSQERDYDSRFLALDLRRAFNDKLTTLALGYSLAADTFSPLNRPGFSGDKDAHQFLLGLTQVLSRNDLLQINLTLGDDRGYLSDPYKNVYLLATNTAIEESRPDRRRQWNLLARYNHYFAELKAALHLDYRYSWSDWGIEAQTLEAAWIQPLGQGWQLVPRLRYYTQGEADFYRSYFETLPSSGDYSSDYRLAGFGALSGGLKLTRQLSAQARLDLGVEFYDRQSDYGLQGHTESTFADYGFTLYSLSLHLEF</sequence>
<dbReference type="OrthoDB" id="5450709at2"/>
<gene>
    <name evidence="2" type="ORF">E6P07_02050</name>
</gene>
<evidence type="ECO:0000313" key="2">
    <source>
        <dbReference type="EMBL" id="QGU31870.1"/>
    </source>
</evidence>
<dbReference type="AlphaFoldDB" id="A0A6I6ECI2"/>
<feature type="region of interest" description="Disordered" evidence="1">
    <location>
        <begin position="149"/>
        <end position="169"/>
    </location>
</feature>
<dbReference type="Pfam" id="PF12094">
    <property type="entry name" value="DUF3570"/>
    <property type="match status" value="2"/>
</dbReference>
<keyword evidence="3" id="KW-1185">Reference proteome</keyword>
<evidence type="ECO:0000256" key="1">
    <source>
        <dbReference type="SAM" id="MobiDB-lite"/>
    </source>
</evidence>
<dbReference type="Proteomes" id="UP000426424">
    <property type="component" value="Chromosome"/>
</dbReference>
<dbReference type="KEGG" id="ttp:E6P07_02050"/>